<evidence type="ECO:0000313" key="4">
    <source>
        <dbReference type="EMBL" id="AFJ62809.1"/>
    </source>
</evidence>
<dbReference type="PANTHER" id="PTHR30055:SF207">
    <property type="entry name" value="HTH-TYPE TRANSCRIPTIONAL REPRESSOR FATR"/>
    <property type="match status" value="1"/>
</dbReference>
<dbReference type="HOGENOM" id="CLU_069356_12_9_9"/>
<feature type="DNA-binding region" description="H-T-H motif" evidence="2">
    <location>
        <begin position="39"/>
        <end position="58"/>
    </location>
</feature>
<dbReference type="Pfam" id="PF00440">
    <property type="entry name" value="TetR_N"/>
    <property type="match status" value="1"/>
</dbReference>
<dbReference type="EMBL" id="CP003332">
    <property type="protein sequence ID" value="AFJ62809.1"/>
    <property type="molecule type" value="Genomic_DNA"/>
</dbReference>
<accession>I2C835</accession>
<organism evidence="4 5">
    <name type="scientific">Bacillus amyloliquefaciens (strain Y2)</name>
    <name type="common">Bacillus amyloliquefaciens subsp. plantarum (strain B9601-Y2)</name>
    <dbReference type="NCBI Taxonomy" id="1155777"/>
    <lineage>
        <taxon>Bacteria</taxon>
        <taxon>Bacillati</taxon>
        <taxon>Bacillota</taxon>
        <taxon>Bacilli</taxon>
        <taxon>Bacillales</taxon>
        <taxon>Bacillaceae</taxon>
        <taxon>Bacillus</taxon>
        <taxon>Bacillus amyloliquefaciens group</taxon>
    </lineage>
</organism>
<dbReference type="GO" id="GO:0000976">
    <property type="term" value="F:transcription cis-regulatory region binding"/>
    <property type="evidence" value="ECO:0007669"/>
    <property type="project" value="TreeGrafter"/>
</dbReference>
<dbReference type="InterPro" id="IPR023772">
    <property type="entry name" value="DNA-bd_HTH_TetR-type_CS"/>
</dbReference>
<evidence type="ECO:0000259" key="3">
    <source>
        <dbReference type="PROSITE" id="PS50977"/>
    </source>
</evidence>
<name>I2C835_BACAY</name>
<dbReference type="InterPro" id="IPR032551">
    <property type="entry name" value="BscR_C"/>
</dbReference>
<dbReference type="PRINTS" id="PR00455">
    <property type="entry name" value="HTHTETR"/>
</dbReference>
<dbReference type="PROSITE" id="PS01081">
    <property type="entry name" value="HTH_TETR_1"/>
    <property type="match status" value="1"/>
</dbReference>
<evidence type="ECO:0000313" key="5">
    <source>
        <dbReference type="Proteomes" id="UP000002878"/>
    </source>
</evidence>
<dbReference type="InterPro" id="IPR050109">
    <property type="entry name" value="HTH-type_TetR-like_transc_reg"/>
</dbReference>
<dbReference type="KEGG" id="bqy:MUS_2902"/>
<dbReference type="AlphaFoldDB" id="I2C835"/>
<dbReference type="InterPro" id="IPR001647">
    <property type="entry name" value="HTH_TetR"/>
</dbReference>
<dbReference type="SUPFAM" id="SSF46689">
    <property type="entry name" value="Homeodomain-like"/>
    <property type="match status" value="1"/>
</dbReference>
<dbReference type="PROSITE" id="PS50977">
    <property type="entry name" value="HTH_TETR_2"/>
    <property type="match status" value="1"/>
</dbReference>
<feature type="domain" description="HTH tetR-type" evidence="3">
    <location>
        <begin position="16"/>
        <end position="76"/>
    </location>
</feature>
<keyword evidence="1 2" id="KW-0238">DNA-binding</keyword>
<dbReference type="Pfam" id="PF16295">
    <property type="entry name" value="TetR_C_10"/>
    <property type="match status" value="1"/>
</dbReference>
<dbReference type="PATRIC" id="fig|1126211.3.peg.2761"/>
<protein>
    <recommendedName>
        <fullName evidence="3">HTH tetR-type domain-containing protein</fullName>
    </recommendedName>
</protein>
<sequence>MNIHSAFRKGDEMTASNKVELIMKASLTLFTDRGFDATTIPMIAAQADVGTGTIYRYFDSKETLVNVLYQESAQRFMKKVKTDFQGISVREGFHHLFYCLIDFTKESEYALFFLETNKDAYFLNETSRKLLDEITQMLDVFFQRGKSEGVLRNLPSNVLMALLLGAYLKLYQLVRTGSVEITKPFLKELEQCSWDAIRTH</sequence>
<dbReference type="Proteomes" id="UP000002878">
    <property type="component" value="Chromosome"/>
</dbReference>
<dbReference type="InterPro" id="IPR009057">
    <property type="entry name" value="Homeodomain-like_sf"/>
</dbReference>
<dbReference type="Gene3D" id="1.10.357.10">
    <property type="entry name" value="Tetracycline Repressor, domain 2"/>
    <property type="match status" value="1"/>
</dbReference>
<reference evidence="4 5" key="1">
    <citation type="journal article" date="2012" name="J. Biotechnol.">
        <title>Genome sequence of the plant growth promoting strain Bacillus amyloliquefaciens subsp. plantarum B9601-Y2 and expression of mersacidin and other secondary metabolites.</title>
        <authorList>
            <person name="He P."/>
            <person name="Hao K."/>
            <person name="Blom J."/>
            <person name="Ruckert C."/>
            <person name="Vater J."/>
            <person name="Mao Z."/>
            <person name="Wu Y."/>
            <person name="Hou M."/>
            <person name="He P."/>
            <person name="He Y."/>
            <person name="Borriss R."/>
        </authorList>
    </citation>
    <scope>NUCLEOTIDE SEQUENCE [LARGE SCALE GENOMIC DNA]</scope>
    <source>
        <strain evidence="4">Y2</strain>
    </source>
</reference>
<proteinExistence type="predicted"/>
<gene>
    <name evidence="4" type="ORF">MUS_2902</name>
</gene>
<evidence type="ECO:0000256" key="1">
    <source>
        <dbReference type="ARBA" id="ARBA00023125"/>
    </source>
</evidence>
<dbReference type="GO" id="GO:0003700">
    <property type="term" value="F:DNA-binding transcription factor activity"/>
    <property type="evidence" value="ECO:0007669"/>
    <property type="project" value="TreeGrafter"/>
</dbReference>
<dbReference type="PANTHER" id="PTHR30055">
    <property type="entry name" value="HTH-TYPE TRANSCRIPTIONAL REGULATOR RUTR"/>
    <property type="match status" value="1"/>
</dbReference>
<evidence type="ECO:0000256" key="2">
    <source>
        <dbReference type="PROSITE-ProRule" id="PRU00335"/>
    </source>
</evidence>